<dbReference type="InterPro" id="IPR016024">
    <property type="entry name" value="ARM-type_fold"/>
</dbReference>
<dbReference type="PROSITE" id="PS50303">
    <property type="entry name" value="PUM_HD"/>
    <property type="match status" value="1"/>
</dbReference>
<proteinExistence type="predicted"/>
<gene>
    <name evidence="1" type="ORF">CCMP2556_LOCUS10405</name>
</gene>
<dbReference type="SUPFAM" id="SSF48371">
    <property type="entry name" value="ARM repeat"/>
    <property type="match status" value="1"/>
</dbReference>
<dbReference type="PROSITE" id="PS50302">
    <property type="entry name" value="PUM"/>
    <property type="match status" value="2"/>
</dbReference>
<dbReference type="PANTHER" id="PTHR12537:SF12">
    <property type="entry name" value="MATERNAL PROTEIN PUMILIO"/>
    <property type="match status" value="1"/>
</dbReference>
<sequence length="351" mass="38542">MPMSAVPVSMPAVQMPLMGFSNALLVPVTVVAVNLPSPSASPTIAKQSSLSSESETSLPLSRQSSESIDSELGHSGSISGRVWDLSQRSKGCRHVQASLDAASDAERAQLASELRGRIFAAARSACANYVLQKIIHVLRPQACQFIIDELMQDPQEVPALARHQYGCRILQRLLEHCQSQQMGGIIQLLLSEALSLVRHSYGTFVMQEIFDFGTEAQRRRLGEVLLGAGDLGNDESATQVLQKALLHAPQKVALARSLVPQFTHIARGRHSHHTVLAALPLLSQEDSERAIALLSSKVQKLWASRYGRLVVKAIPSLHQQCVGMTRREARVRHRWCFHGCGQYFKETGHII</sequence>
<dbReference type="Pfam" id="PF00806">
    <property type="entry name" value="PUF"/>
    <property type="match status" value="4"/>
</dbReference>
<dbReference type="InterPro" id="IPR011989">
    <property type="entry name" value="ARM-like"/>
</dbReference>
<evidence type="ECO:0000313" key="1">
    <source>
        <dbReference type="EMBL" id="CAK9011333.1"/>
    </source>
</evidence>
<organism evidence="1 2">
    <name type="scientific">Durusdinium trenchii</name>
    <dbReference type="NCBI Taxonomy" id="1381693"/>
    <lineage>
        <taxon>Eukaryota</taxon>
        <taxon>Sar</taxon>
        <taxon>Alveolata</taxon>
        <taxon>Dinophyceae</taxon>
        <taxon>Suessiales</taxon>
        <taxon>Symbiodiniaceae</taxon>
        <taxon>Durusdinium</taxon>
    </lineage>
</organism>
<dbReference type="Proteomes" id="UP001642484">
    <property type="component" value="Unassembled WGS sequence"/>
</dbReference>
<dbReference type="InterPro" id="IPR001313">
    <property type="entry name" value="Pumilio_RNA-bd_rpt"/>
</dbReference>
<dbReference type="PANTHER" id="PTHR12537">
    <property type="entry name" value="RNA BINDING PROTEIN PUMILIO-RELATED"/>
    <property type="match status" value="1"/>
</dbReference>
<dbReference type="EMBL" id="CAXAMN010004880">
    <property type="protein sequence ID" value="CAK9011333.1"/>
    <property type="molecule type" value="Genomic_DNA"/>
</dbReference>
<evidence type="ECO:0000313" key="2">
    <source>
        <dbReference type="Proteomes" id="UP001642484"/>
    </source>
</evidence>
<dbReference type="SMART" id="SM00025">
    <property type="entry name" value="Pumilio"/>
    <property type="match status" value="4"/>
</dbReference>
<name>A0ABP0JAG1_9DINO</name>
<comment type="caution">
    <text evidence="1">The sequence shown here is derived from an EMBL/GenBank/DDBJ whole genome shotgun (WGS) entry which is preliminary data.</text>
</comment>
<protein>
    <submittedName>
        <fullName evidence="1">Uncharacterized protein</fullName>
    </submittedName>
</protein>
<keyword evidence="2" id="KW-1185">Reference proteome</keyword>
<accession>A0ABP0JAG1</accession>
<dbReference type="InterPro" id="IPR033133">
    <property type="entry name" value="PUM-HD"/>
</dbReference>
<reference evidence="1 2" key="1">
    <citation type="submission" date="2024-02" db="EMBL/GenBank/DDBJ databases">
        <authorList>
            <person name="Chen Y."/>
            <person name="Shah S."/>
            <person name="Dougan E. K."/>
            <person name="Thang M."/>
            <person name="Chan C."/>
        </authorList>
    </citation>
    <scope>NUCLEOTIDE SEQUENCE [LARGE SCALE GENOMIC DNA]</scope>
</reference>
<dbReference type="Gene3D" id="1.25.10.10">
    <property type="entry name" value="Leucine-rich Repeat Variant"/>
    <property type="match status" value="2"/>
</dbReference>